<dbReference type="AlphaFoldDB" id="A0A6J4UH06"/>
<evidence type="ECO:0000313" key="2">
    <source>
        <dbReference type="EMBL" id="CAA9550316.1"/>
    </source>
</evidence>
<proteinExistence type="predicted"/>
<gene>
    <name evidence="2" type="ORF">AVDCRST_MAG79-2645</name>
</gene>
<feature type="region of interest" description="Disordered" evidence="1">
    <location>
        <begin position="1"/>
        <end position="23"/>
    </location>
</feature>
<protein>
    <submittedName>
        <fullName evidence="2">Uncharacterized protein</fullName>
    </submittedName>
</protein>
<organism evidence="2">
    <name type="scientific">uncultured Thermoleophilia bacterium</name>
    <dbReference type="NCBI Taxonomy" id="1497501"/>
    <lineage>
        <taxon>Bacteria</taxon>
        <taxon>Bacillati</taxon>
        <taxon>Actinomycetota</taxon>
        <taxon>Thermoleophilia</taxon>
        <taxon>environmental samples</taxon>
    </lineage>
</organism>
<feature type="compositionally biased region" description="Low complexity" evidence="1">
    <location>
        <begin position="1"/>
        <end position="15"/>
    </location>
</feature>
<feature type="non-terminal residue" evidence="2">
    <location>
        <position position="1"/>
    </location>
</feature>
<name>A0A6J4UH06_9ACTN</name>
<dbReference type="EMBL" id="CADCWC010000405">
    <property type="protein sequence ID" value="CAA9550316.1"/>
    <property type="molecule type" value="Genomic_DNA"/>
</dbReference>
<evidence type="ECO:0000256" key="1">
    <source>
        <dbReference type="SAM" id="MobiDB-lite"/>
    </source>
</evidence>
<feature type="non-terminal residue" evidence="2">
    <location>
        <position position="23"/>
    </location>
</feature>
<reference evidence="2" key="1">
    <citation type="submission" date="2020-02" db="EMBL/GenBank/DDBJ databases">
        <authorList>
            <person name="Meier V. D."/>
        </authorList>
    </citation>
    <scope>NUCLEOTIDE SEQUENCE</scope>
    <source>
        <strain evidence="2">AVDCRST_MAG79</strain>
    </source>
</reference>
<accession>A0A6J4UH06</accession>
<sequence length="23" mass="2374">GGRAAAADGPAQWAARTPERHAR</sequence>